<feature type="active site" description="Proton acceptor" evidence="7">
    <location>
        <position position="335"/>
    </location>
</feature>
<dbReference type="CDD" id="cd01556">
    <property type="entry name" value="EPSP_synthase"/>
    <property type="match status" value="1"/>
</dbReference>
<dbReference type="Gene3D" id="3.65.10.10">
    <property type="entry name" value="Enolpyruvate transferase domain"/>
    <property type="match status" value="2"/>
</dbReference>
<comment type="caution">
    <text evidence="9">The sequence shown here is derived from an EMBL/GenBank/DDBJ whole genome shotgun (WGS) entry which is preliminary data.</text>
</comment>
<keyword evidence="3 7" id="KW-0028">Amino-acid biosynthesis</keyword>
<feature type="binding site" evidence="7">
    <location>
        <position position="187"/>
    </location>
    <ligand>
        <name>3-phosphoshikimate</name>
        <dbReference type="ChEBI" id="CHEBI:145989"/>
    </ligand>
</feature>
<evidence type="ECO:0000259" key="8">
    <source>
        <dbReference type="Pfam" id="PF00275"/>
    </source>
</evidence>
<comment type="similarity">
    <text evidence="2 7">Belongs to the EPSP synthase family.</text>
</comment>
<evidence type="ECO:0000313" key="9">
    <source>
        <dbReference type="EMBL" id="MEP0866855.1"/>
    </source>
</evidence>
<organism evidence="9 10">
    <name type="scientific">Funiculus sociatus GB2-A5</name>
    <dbReference type="NCBI Taxonomy" id="2933946"/>
    <lineage>
        <taxon>Bacteria</taxon>
        <taxon>Bacillati</taxon>
        <taxon>Cyanobacteriota</taxon>
        <taxon>Cyanophyceae</taxon>
        <taxon>Coleofasciculales</taxon>
        <taxon>Coleofasciculaceae</taxon>
        <taxon>Funiculus</taxon>
    </lineage>
</organism>
<feature type="binding site" evidence="7">
    <location>
        <position position="140"/>
    </location>
    <ligand>
        <name>phosphoenolpyruvate</name>
        <dbReference type="ChEBI" id="CHEBI:58702"/>
    </ligand>
</feature>
<feature type="binding site" evidence="7">
    <location>
        <position position="111"/>
    </location>
    <ligand>
        <name>phosphoenolpyruvate</name>
        <dbReference type="ChEBI" id="CHEBI:58702"/>
    </ligand>
</feature>
<dbReference type="InterPro" id="IPR013792">
    <property type="entry name" value="RNA3'P_cycl/enolpyr_Trfase_a/b"/>
</dbReference>
<dbReference type="PANTHER" id="PTHR21090:SF5">
    <property type="entry name" value="PENTAFUNCTIONAL AROM POLYPEPTIDE"/>
    <property type="match status" value="1"/>
</dbReference>
<keyword evidence="10" id="KW-1185">Reference proteome</keyword>
<comment type="caution">
    <text evidence="7">Lacks conserved residue(s) required for the propagation of feature annotation.</text>
</comment>
<dbReference type="EMBL" id="JAMPKK010000052">
    <property type="protein sequence ID" value="MEP0866855.1"/>
    <property type="molecule type" value="Genomic_DNA"/>
</dbReference>
<dbReference type="PROSITE" id="PS00104">
    <property type="entry name" value="EPSP_SYNTHASE_1"/>
    <property type="match status" value="1"/>
</dbReference>
<feature type="binding site" evidence="7">
    <location>
        <position position="335"/>
    </location>
    <ligand>
        <name>3-phosphoshikimate</name>
        <dbReference type="ChEBI" id="CHEBI:145989"/>
    </ligand>
</feature>
<dbReference type="EC" id="2.5.1.19" evidence="7"/>
<dbReference type="InterPro" id="IPR023193">
    <property type="entry name" value="EPSP_synthase_CS"/>
</dbReference>
<feature type="binding site" evidence="7">
    <location>
        <position position="366"/>
    </location>
    <ligand>
        <name>phosphoenolpyruvate</name>
        <dbReference type="ChEBI" id="CHEBI:58702"/>
    </ligand>
</feature>
<evidence type="ECO:0000256" key="1">
    <source>
        <dbReference type="ARBA" id="ARBA00004811"/>
    </source>
</evidence>
<dbReference type="PANTHER" id="PTHR21090">
    <property type="entry name" value="AROM/DEHYDROQUINATE SYNTHASE"/>
    <property type="match status" value="1"/>
</dbReference>
<accession>A0ABV0JUG2</accession>
<comment type="subunit">
    <text evidence="7">Monomer.</text>
</comment>
<feature type="domain" description="Enolpyruvate transferase" evidence="8">
    <location>
        <begin position="27"/>
        <end position="443"/>
    </location>
</feature>
<dbReference type="InterPro" id="IPR006264">
    <property type="entry name" value="EPSP_synthase"/>
</dbReference>
<dbReference type="PIRSF" id="PIRSF000505">
    <property type="entry name" value="EPSPS"/>
    <property type="match status" value="1"/>
</dbReference>
<dbReference type="PROSITE" id="PS00885">
    <property type="entry name" value="EPSP_SYNTHASE_2"/>
    <property type="match status" value="1"/>
</dbReference>
<dbReference type="HAMAP" id="MF_00210">
    <property type="entry name" value="EPSP_synth"/>
    <property type="match status" value="1"/>
</dbReference>
<evidence type="ECO:0000256" key="2">
    <source>
        <dbReference type="ARBA" id="ARBA00009948"/>
    </source>
</evidence>
<dbReference type="RefSeq" id="WP_190423258.1">
    <property type="nucleotide sequence ID" value="NZ_JAMPKK010000052.1"/>
</dbReference>
<feature type="binding site" evidence="7">
    <location>
        <position position="43"/>
    </location>
    <ligand>
        <name>3-phosphoshikimate</name>
        <dbReference type="ChEBI" id="CHEBI:145989"/>
    </ligand>
</feature>
<keyword evidence="7" id="KW-0963">Cytoplasm</keyword>
<evidence type="ECO:0000256" key="6">
    <source>
        <dbReference type="ARBA" id="ARBA00044633"/>
    </source>
</evidence>
<dbReference type="GO" id="GO:0003866">
    <property type="term" value="F:3-phosphoshikimate 1-carboxyvinyltransferase activity"/>
    <property type="evidence" value="ECO:0007669"/>
    <property type="project" value="UniProtKB-EC"/>
</dbReference>
<dbReference type="InterPro" id="IPR036968">
    <property type="entry name" value="Enolpyruvate_Tfrase_sf"/>
</dbReference>
<feature type="binding site" evidence="7">
    <location>
        <position position="38"/>
    </location>
    <ligand>
        <name>phosphoenolpyruvate</name>
        <dbReference type="ChEBI" id="CHEBI:58702"/>
    </ligand>
</feature>
<dbReference type="SUPFAM" id="SSF55205">
    <property type="entry name" value="EPT/RTPC-like"/>
    <property type="match status" value="1"/>
</dbReference>
<protein>
    <recommendedName>
        <fullName evidence="7">3-phosphoshikimate 1-carboxyvinyltransferase</fullName>
        <ecNumber evidence="7">2.5.1.19</ecNumber>
    </recommendedName>
    <alternativeName>
        <fullName evidence="7">5-enolpyruvylshikimate-3-phosphate synthase</fullName>
        <shortName evidence="7">EPSP synthase</shortName>
        <shortName evidence="7">EPSPS</shortName>
    </alternativeName>
</protein>
<comment type="function">
    <text evidence="7">Catalyzes the transfer of the enolpyruvyl moiety of phosphoenolpyruvate (PEP) to the 5-hydroxyl of shikimate-3-phosphate (S3P) to produce enolpyruvyl shikimate-3-phosphate and inorganic phosphate.</text>
</comment>
<feature type="binding site" evidence="7">
    <location>
        <position position="408"/>
    </location>
    <ligand>
        <name>phosphoenolpyruvate</name>
        <dbReference type="ChEBI" id="CHEBI:58702"/>
    </ligand>
</feature>
<evidence type="ECO:0000256" key="4">
    <source>
        <dbReference type="ARBA" id="ARBA00022679"/>
    </source>
</evidence>
<keyword evidence="5 7" id="KW-0057">Aromatic amino acid biosynthesis</keyword>
<comment type="pathway">
    <text evidence="1 7">Metabolic intermediate biosynthesis; chorismate biosynthesis; chorismate from D-erythrose 4-phosphate and phosphoenolpyruvate: step 6/7.</text>
</comment>
<evidence type="ECO:0000256" key="5">
    <source>
        <dbReference type="ARBA" id="ARBA00023141"/>
    </source>
</evidence>
<evidence type="ECO:0000256" key="7">
    <source>
        <dbReference type="HAMAP-Rule" id="MF_00210"/>
    </source>
</evidence>
<dbReference type="Pfam" id="PF00275">
    <property type="entry name" value="EPSP_synthase"/>
    <property type="match status" value="1"/>
</dbReference>
<dbReference type="NCBIfam" id="TIGR01356">
    <property type="entry name" value="aroA"/>
    <property type="match status" value="1"/>
</dbReference>
<sequence length="448" mass="47329">MPTAVVTLKTTEDRDNLIVQRPASGLSLQGHIRVPGDKSISHRALMLGAIAQGETQIQGLLLGEDPRSTASCFRAMGAEISELNTELVRVQGIGLGLLQEPVDILSAGNSGTTMRLMLGLLASHPGHFFTVTGDSSLRSRPMSRVVKPLQQMGAQIWGRQSGSLAPLAIQGQQLSPIHYQSPIASAQVKSCILLAGLMTEGQTTVTEPALSRDHSERMLRAFGAEIKLDLETNSVTITGPAQLTGQNVIVPGDISSAAFWLVAGAIVPGSELWVENVGVNPTRTGILEALEMMGADIKMENQRVVAGEPVADLRVRSSSLKACEIAGDLIPRLIDEIPILAVAAVFAQGTTVIRDAAELRVKESDRIAVIASQLNRMGARVTELPDGLEITGGTPLTGIDVDSHTDHRIAMSLAIAALNASGTTTINRAEAAAISYPDFTPTLQQICG</sequence>
<evidence type="ECO:0000313" key="10">
    <source>
        <dbReference type="Proteomes" id="UP001442494"/>
    </source>
</evidence>
<comment type="subcellular location">
    <subcellularLocation>
        <location evidence="7">Cytoplasm</location>
    </subcellularLocation>
</comment>
<gene>
    <name evidence="7 9" type="primary">aroA</name>
    <name evidence="9" type="ORF">NDI37_20595</name>
</gene>
<keyword evidence="4 7" id="KW-0808">Transferase</keyword>
<dbReference type="Proteomes" id="UP001442494">
    <property type="component" value="Unassembled WGS sequence"/>
</dbReference>
<comment type="catalytic activity">
    <reaction evidence="6">
        <text>3-phosphoshikimate + phosphoenolpyruvate = 5-O-(1-carboxyvinyl)-3-phosphoshikimate + phosphate</text>
        <dbReference type="Rhea" id="RHEA:21256"/>
        <dbReference type="ChEBI" id="CHEBI:43474"/>
        <dbReference type="ChEBI" id="CHEBI:57701"/>
        <dbReference type="ChEBI" id="CHEBI:58702"/>
        <dbReference type="ChEBI" id="CHEBI:145989"/>
        <dbReference type="EC" id="2.5.1.19"/>
    </reaction>
    <physiologicalReaction direction="left-to-right" evidence="6">
        <dbReference type="Rhea" id="RHEA:21257"/>
    </physiologicalReaction>
</comment>
<proteinExistence type="inferred from homology"/>
<feature type="binding site" evidence="7">
    <location>
        <position position="187"/>
    </location>
    <ligand>
        <name>phosphoenolpyruvate</name>
        <dbReference type="ChEBI" id="CHEBI:58702"/>
    </ligand>
</feature>
<feature type="binding site" evidence="7">
    <location>
        <position position="39"/>
    </location>
    <ligand>
        <name>3-phosphoshikimate</name>
        <dbReference type="ChEBI" id="CHEBI:145989"/>
    </ligand>
</feature>
<feature type="binding site" evidence="7">
    <location>
        <position position="38"/>
    </location>
    <ligand>
        <name>3-phosphoshikimate</name>
        <dbReference type="ChEBI" id="CHEBI:145989"/>
    </ligand>
</feature>
<evidence type="ECO:0000256" key="3">
    <source>
        <dbReference type="ARBA" id="ARBA00022605"/>
    </source>
</evidence>
<dbReference type="InterPro" id="IPR001986">
    <property type="entry name" value="Enolpyruvate_Tfrase_dom"/>
</dbReference>
<reference evidence="9 10" key="1">
    <citation type="submission" date="2022-04" db="EMBL/GenBank/DDBJ databases">
        <title>Positive selection, recombination, and allopatry shape intraspecific diversity of widespread and dominant cyanobacteria.</title>
        <authorList>
            <person name="Wei J."/>
            <person name="Shu W."/>
            <person name="Hu C."/>
        </authorList>
    </citation>
    <scope>NUCLEOTIDE SEQUENCE [LARGE SCALE GENOMIC DNA]</scope>
    <source>
        <strain evidence="9 10">GB2-A5</strain>
    </source>
</reference>
<feature type="binding site" evidence="7">
    <location>
        <position position="185"/>
    </location>
    <ligand>
        <name>3-phosphoshikimate</name>
        <dbReference type="ChEBI" id="CHEBI:145989"/>
    </ligand>
</feature>
<name>A0ABV0JUG2_9CYAN</name>
<feature type="binding site" evidence="7">
    <location>
        <position position="362"/>
    </location>
    <ligand>
        <name>3-phosphoshikimate</name>
        <dbReference type="ChEBI" id="CHEBI:145989"/>
    </ligand>
</feature>